<organism evidence="1 2">
    <name type="scientific">Fukomys damarensis</name>
    <name type="common">Damaraland mole rat</name>
    <name type="synonym">Cryptomys damarensis</name>
    <dbReference type="NCBI Taxonomy" id="885580"/>
    <lineage>
        <taxon>Eukaryota</taxon>
        <taxon>Metazoa</taxon>
        <taxon>Chordata</taxon>
        <taxon>Craniata</taxon>
        <taxon>Vertebrata</taxon>
        <taxon>Euteleostomi</taxon>
        <taxon>Mammalia</taxon>
        <taxon>Eutheria</taxon>
        <taxon>Euarchontoglires</taxon>
        <taxon>Glires</taxon>
        <taxon>Rodentia</taxon>
        <taxon>Hystricomorpha</taxon>
        <taxon>Bathyergidae</taxon>
        <taxon>Fukomys</taxon>
    </lineage>
</organism>
<keyword evidence="2" id="KW-1185">Reference proteome</keyword>
<evidence type="ECO:0000313" key="2">
    <source>
        <dbReference type="Proteomes" id="UP000028990"/>
    </source>
</evidence>
<dbReference type="Proteomes" id="UP000028990">
    <property type="component" value="Unassembled WGS sequence"/>
</dbReference>
<sequence length="96" mass="10342">MLLIFLEKLAAAGFPDRNSAALIIGGALDLRVSGDGCVLIKEALAFTLSVSPWLPVHLSLVAQTLHPTREHLLASTPGPWAFWMLTLDMDLHGTLP</sequence>
<dbReference type="AlphaFoldDB" id="A0A091DW80"/>
<proteinExistence type="predicted"/>
<evidence type="ECO:0000313" key="1">
    <source>
        <dbReference type="EMBL" id="KFO27061.1"/>
    </source>
</evidence>
<protein>
    <submittedName>
        <fullName evidence="1">Uncharacterized protein</fullName>
    </submittedName>
</protein>
<accession>A0A091DW80</accession>
<name>A0A091DW80_FUKDA</name>
<reference evidence="1 2" key="1">
    <citation type="submission" date="2013-11" db="EMBL/GenBank/DDBJ databases">
        <title>The Damaraland mole rat (Fukomys damarensis) genome and evolution of African mole rats.</title>
        <authorList>
            <person name="Gladyshev V.N."/>
            <person name="Fang X."/>
        </authorList>
    </citation>
    <scope>NUCLEOTIDE SEQUENCE [LARGE SCALE GENOMIC DNA]</scope>
    <source>
        <tissue evidence="1">Liver</tissue>
    </source>
</reference>
<gene>
    <name evidence="1" type="ORF">H920_11551</name>
</gene>
<dbReference type="EMBL" id="KN123015">
    <property type="protein sequence ID" value="KFO27061.1"/>
    <property type="molecule type" value="Genomic_DNA"/>
</dbReference>